<feature type="coiled-coil region" evidence="2">
    <location>
        <begin position="24"/>
        <end position="54"/>
    </location>
</feature>
<dbReference type="InterPro" id="IPR035979">
    <property type="entry name" value="RBD_domain_sf"/>
</dbReference>
<dbReference type="InParanoid" id="A0A1S3HK14"/>
<keyword evidence="1" id="KW-0694">RNA-binding</keyword>
<dbReference type="RefSeq" id="XP_013385334.1">
    <property type="nucleotide sequence ID" value="XM_013529880.1"/>
</dbReference>
<dbReference type="GO" id="GO:0003723">
    <property type="term" value="F:RNA binding"/>
    <property type="evidence" value="ECO:0007669"/>
    <property type="project" value="UniProtKB-KW"/>
</dbReference>
<protein>
    <submittedName>
        <fullName evidence="6">RNA-binding protein 26</fullName>
    </submittedName>
</protein>
<dbReference type="PANTHER" id="PTHR14398:SF0">
    <property type="entry name" value="ZINC FINGER PROTEIN SWM"/>
    <property type="match status" value="1"/>
</dbReference>
<organism evidence="5 6">
    <name type="scientific">Lingula anatina</name>
    <name type="common">Brachiopod</name>
    <name type="synonym">Lingula unguis</name>
    <dbReference type="NCBI Taxonomy" id="7574"/>
    <lineage>
        <taxon>Eukaryota</taxon>
        <taxon>Metazoa</taxon>
        <taxon>Spiralia</taxon>
        <taxon>Lophotrochozoa</taxon>
        <taxon>Brachiopoda</taxon>
        <taxon>Linguliformea</taxon>
        <taxon>Lingulata</taxon>
        <taxon>Lingulida</taxon>
        <taxon>Linguloidea</taxon>
        <taxon>Lingulidae</taxon>
        <taxon>Lingula</taxon>
    </lineage>
</organism>
<dbReference type="KEGG" id="lak:106155181"/>
<feature type="signal peptide" evidence="4">
    <location>
        <begin position="1"/>
        <end position="19"/>
    </location>
</feature>
<evidence type="ECO:0000313" key="5">
    <source>
        <dbReference type="Proteomes" id="UP000085678"/>
    </source>
</evidence>
<dbReference type="GeneID" id="106155181"/>
<keyword evidence="5" id="KW-1185">Reference proteome</keyword>
<dbReference type="InterPro" id="IPR045137">
    <property type="entry name" value="RBM26/27"/>
</dbReference>
<accession>A0A1S3HK14</accession>
<proteinExistence type="predicted"/>
<keyword evidence="2" id="KW-0175">Coiled coil</keyword>
<feature type="region of interest" description="Disordered" evidence="3">
    <location>
        <begin position="238"/>
        <end position="344"/>
    </location>
</feature>
<dbReference type="Pfam" id="PF14605">
    <property type="entry name" value="Nup35_RRM_2"/>
    <property type="match status" value="1"/>
</dbReference>
<dbReference type="STRING" id="7574.A0A1S3HK14"/>
<gene>
    <name evidence="6" type="primary">LOC106155181</name>
</gene>
<feature type="region of interest" description="Disordered" evidence="3">
    <location>
        <begin position="154"/>
        <end position="180"/>
    </location>
</feature>
<sequence>MTLLSTFPKLTVAVAVAVAQDVIKKRLEIQKQKQTLLQKQLEQQKLLIQKLDKNKGTSPEEKAVIVKTIKTLAASIDKLKLEITASPNVGGTTGGGGVEFHHKSKQEAQKELLDTELELMTKETSGGDTSDLRKKIMELKREAAALGIVEARRGRGRGRGGAAPRGRGRGRGRGGVTMAARSVDRRPRQLLVRGFSLNEKDEVISQFQNYGEIEKIDCDESEPNVILTFKTRQEAETAAREGQKFKEKSLSMSWYQQKSPEKGQESGEGVMVTRATARRTSITANLPGEGGEEEEGEESTNAPVVVPEGEEEDEEELDELDEDILLGADDEEDDDDEEDKSWRR</sequence>
<evidence type="ECO:0000313" key="6">
    <source>
        <dbReference type="RefSeq" id="XP_013385334.1"/>
    </source>
</evidence>
<keyword evidence="4" id="KW-0732">Signal</keyword>
<evidence type="ECO:0000256" key="3">
    <source>
        <dbReference type="SAM" id="MobiDB-lite"/>
    </source>
</evidence>
<dbReference type="Proteomes" id="UP000085678">
    <property type="component" value="Unplaced"/>
</dbReference>
<feature type="compositionally biased region" description="Low complexity" evidence="3">
    <location>
        <begin position="273"/>
        <end position="284"/>
    </location>
</feature>
<feature type="compositionally biased region" description="Basic and acidic residues" evidence="3">
    <location>
        <begin position="238"/>
        <end position="249"/>
    </location>
</feature>
<dbReference type="OrthoDB" id="443401at2759"/>
<dbReference type="InterPro" id="IPR012677">
    <property type="entry name" value="Nucleotide-bd_a/b_plait_sf"/>
</dbReference>
<evidence type="ECO:0000256" key="4">
    <source>
        <dbReference type="SAM" id="SignalP"/>
    </source>
</evidence>
<evidence type="ECO:0000256" key="2">
    <source>
        <dbReference type="SAM" id="Coils"/>
    </source>
</evidence>
<reference evidence="6" key="1">
    <citation type="submission" date="2025-08" db="UniProtKB">
        <authorList>
            <consortium name="RefSeq"/>
        </authorList>
    </citation>
    <scope>IDENTIFICATION</scope>
    <source>
        <tissue evidence="6">Gonads</tissue>
    </source>
</reference>
<feature type="chain" id="PRO_5010335443" evidence="4">
    <location>
        <begin position="20"/>
        <end position="344"/>
    </location>
</feature>
<dbReference type="AlphaFoldDB" id="A0A1S3HK14"/>
<feature type="compositionally biased region" description="Acidic residues" evidence="3">
    <location>
        <begin position="308"/>
        <end position="344"/>
    </location>
</feature>
<dbReference type="PANTHER" id="PTHR14398">
    <property type="entry name" value="RNA RECOGNITION RRM/RNP DOMAIN"/>
    <property type="match status" value="1"/>
</dbReference>
<name>A0A1S3HK14_LINAN</name>
<evidence type="ECO:0000256" key="1">
    <source>
        <dbReference type="ARBA" id="ARBA00022884"/>
    </source>
</evidence>
<dbReference type="SUPFAM" id="SSF54928">
    <property type="entry name" value="RNA-binding domain, RBD"/>
    <property type="match status" value="1"/>
</dbReference>
<dbReference type="GO" id="GO:0005634">
    <property type="term" value="C:nucleus"/>
    <property type="evidence" value="ECO:0007669"/>
    <property type="project" value="TreeGrafter"/>
</dbReference>
<dbReference type="Gene3D" id="3.30.70.330">
    <property type="match status" value="1"/>
</dbReference>